<evidence type="ECO:0000313" key="2">
    <source>
        <dbReference type="Proteomes" id="UP000225277"/>
    </source>
</evidence>
<name>A0A2D3UVK2_9PEZI</name>
<dbReference type="AlphaFoldDB" id="A0A2D3UVK2"/>
<keyword evidence="2" id="KW-1185">Reference proteome</keyword>
<sequence length="142" mass="15814">MVLGGGLGLSWKINPIGLLAIKYRRGGPPAPDGTRWVITNRGQKEPGMFLYEEHALWLLDMHRQSKAEAEVGELGGWGMLPAGPLREWDLSVEVGNKRDRKRWYKAGVPYEEWESEIPPPELRFHVPGAGAAQAPSLESICE</sequence>
<dbReference type="Proteomes" id="UP000225277">
    <property type="component" value="Unassembled WGS sequence"/>
</dbReference>
<reference evidence="1 2" key="1">
    <citation type="submission" date="2016-03" db="EMBL/GenBank/DDBJ databases">
        <authorList>
            <person name="Ploux O."/>
        </authorList>
    </citation>
    <scope>NUCLEOTIDE SEQUENCE [LARGE SCALE GENOMIC DNA]</scope>
    <source>
        <strain evidence="1 2">URUG2</strain>
    </source>
</reference>
<dbReference type="EMBL" id="FJUY01000005">
    <property type="protein sequence ID" value="CZT18215.1"/>
    <property type="molecule type" value="Genomic_DNA"/>
</dbReference>
<proteinExistence type="predicted"/>
<gene>
    <name evidence="1" type="ORF">RCC_04059</name>
</gene>
<evidence type="ECO:0000313" key="1">
    <source>
        <dbReference type="EMBL" id="CZT18215.1"/>
    </source>
</evidence>
<organism evidence="1 2">
    <name type="scientific">Ramularia collo-cygni</name>
    <dbReference type="NCBI Taxonomy" id="112498"/>
    <lineage>
        <taxon>Eukaryota</taxon>
        <taxon>Fungi</taxon>
        <taxon>Dikarya</taxon>
        <taxon>Ascomycota</taxon>
        <taxon>Pezizomycotina</taxon>
        <taxon>Dothideomycetes</taxon>
        <taxon>Dothideomycetidae</taxon>
        <taxon>Mycosphaerellales</taxon>
        <taxon>Mycosphaerellaceae</taxon>
        <taxon>Ramularia</taxon>
    </lineage>
</organism>
<dbReference type="RefSeq" id="XP_023625105.1">
    <property type="nucleotide sequence ID" value="XM_023769337.1"/>
</dbReference>
<accession>A0A2D3UVK2</accession>
<protein>
    <submittedName>
        <fullName evidence="1">Uncharacterized protein</fullName>
    </submittedName>
</protein>
<dbReference type="GeneID" id="35599239"/>